<evidence type="ECO:0000313" key="1">
    <source>
        <dbReference type="EMBL" id="KAJ9575606.1"/>
    </source>
</evidence>
<keyword evidence="2" id="KW-1185">Reference proteome</keyword>
<evidence type="ECO:0000313" key="2">
    <source>
        <dbReference type="Proteomes" id="UP001233999"/>
    </source>
</evidence>
<comment type="caution">
    <text evidence="1">The sequence shown here is derived from an EMBL/GenBank/DDBJ whole genome shotgun (WGS) entry which is preliminary data.</text>
</comment>
<reference evidence="1" key="1">
    <citation type="journal article" date="2023" name="IScience">
        <title>Live-bearing cockroach genome reveals convergent evolutionary mechanisms linked to viviparity in insects and beyond.</title>
        <authorList>
            <person name="Fouks B."/>
            <person name="Harrison M.C."/>
            <person name="Mikhailova A.A."/>
            <person name="Marchal E."/>
            <person name="English S."/>
            <person name="Carruthers M."/>
            <person name="Jennings E.C."/>
            <person name="Chiamaka E.L."/>
            <person name="Frigard R.A."/>
            <person name="Pippel M."/>
            <person name="Attardo G.M."/>
            <person name="Benoit J.B."/>
            <person name="Bornberg-Bauer E."/>
            <person name="Tobe S.S."/>
        </authorList>
    </citation>
    <scope>NUCLEOTIDE SEQUENCE</scope>
    <source>
        <strain evidence="1">Stay&amp;Tobe</strain>
    </source>
</reference>
<proteinExistence type="predicted"/>
<gene>
    <name evidence="1" type="ORF">L9F63_007540</name>
</gene>
<dbReference type="Proteomes" id="UP001233999">
    <property type="component" value="Unassembled WGS sequence"/>
</dbReference>
<organism evidence="1 2">
    <name type="scientific">Diploptera punctata</name>
    <name type="common">Pacific beetle cockroach</name>
    <dbReference type="NCBI Taxonomy" id="6984"/>
    <lineage>
        <taxon>Eukaryota</taxon>
        <taxon>Metazoa</taxon>
        <taxon>Ecdysozoa</taxon>
        <taxon>Arthropoda</taxon>
        <taxon>Hexapoda</taxon>
        <taxon>Insecta</taxon>
        <taxon>Pterygota</taxon>
        <taxon>Neoptera</taxon>
        <taxon>Polyneoptera</taxon>
        <taxon>Dictyoptera</taxon>
        <taxon>Blattodea</taxon>
        <taxon>Blaberoidea</taxon>
        <taxon>Blaberidae</taxon>
        <taxon>Diplopterinae</taxon>
        <taxon>Diploptera</taxon>
    </lineage>
</organism>
<accession>A0AAD8E3J9</accession>
<protein>
    <submittedName>
        <fullName evidence="1">Uncharacterized protein</fullName>
    </submittedName>
</protein>
<feature type="non-terminal residue" evidence="1">
    <location>
        <position position="57"/>
    </location>
</feature>
<dbReference type="AlphaFoldDB" id="A0AAD8E3J9"/>
<dbReference type="EMBL" id="JASPKZ010009828">
    <property type="protein sequence ID" value="KAJ9575606.1"/>
    <property type="molecule type" value="Genomic_DNA"/>
</dbReference>
<reference evidence="1" key="2">
    <citation type="submission" date="2023-05" db="EMBL/GenBank/DDBJ databases">
        <authorList>
            <person name="Fouks B."/>
        </authorList>
    </citation>
    <scope>NUCLEOTIDE SEQUENCE</scope>
    <source>
        <strain evidence="1">Stay&amp;Tobe</strain>
        <tissue evidence="1">Testes</tissue>
    </source>
</reference>
<name>A0AAD8E3J9_DIPPU</name>
<sequence>MILYIVVRRADGKCQTWADVGMVSSARQIHRCPNAEHLHLYYLHSTLLYHTKAFSAL</sequence>